<dbReference type="GO" id="GO:0005739">
    <property type="term" value="C:mitochondrion"/>
    <property type="evidence" value="ECO:0007669"/>
    <property type="project" value="TreeGrafter"/>
</dbReference>
<dbReference type="GO" id="GO:0019136">
    <property type="term" value="F:deoxynucleoside kinase activity"/>
    <property type="evidence" value="ECO:0007669"/>
    <property type="project" value="InterPro"/>
</dbReference>
<dbReference type="InterPro" id="IPR031314">
    <property type="entry name" value="DNK_dom"/>
</dbReference>
<comment type="similarity">
    <text evidence="1">Belongs to the DCK/DGK family.</text>
</comment>
<dbReference type="OMA" id="HETHEDW"/>
<dbReference type="EMBL" id="JAPWDV010000004">
    <property type="protein sequence ID" value="KAJ6215829.1"/>
    <property type="molecule type" value="Genomic_DNA"/>
</dbReference>
<evidence type="ECO:0000313" key="6">
    <source>
        <dbReference type="EMBL" id="KAJ6215829.1"/>
    </source>
</evidence>
<dbReference type="InterPro" id="IPR050566">
    <property type="entry name" value="Deoxyribonucleoside_kinase"/>
</dbReference>
<feature type="region of interest" description="Disordered" evidence="4">
    <location>
        <begin position="1"/>
        <end position="22"/>
    </location>
</feature>
<evidence type="ECO:0000313" key="7">
    <source>
        <dbReference type="Proteomes" id="UP001142055"/>
    </source>
</evidence>
<dbReference type="GO" id="GO:0005524">
    <property type="term" value="F:ATP binding"/>
    <property type="evidence" value="ECO:0007669"/>
    <property type="project" value="UniProtKB-KW"/>
</dbReference>
<evidence type="ECO:0000256" key="4">
    <source>
        <dbReference type="SAM" id="MobiDB-lite"/>
    </source>
</evidence>
<dbReference type="InterPro" id="IPR002624">
    <property type="entry name" value="DCK/DGK"/>
</dbReference>
<evidence type="ECO:0000259" key="5">
    <source>
        <dbReference type="Pfam" id="PF01712"/>
    </source>
</evidence>
<dbReference type="PANTHER" id="PTHR10513">
    <property type="entry name" value="DEOXYNUCLEOSIDE KINASE"/>
    <property type="match status" value="1"/>
</dbReference>
<feature type="active site" description="Proton acceptor" evidence="2">
    <location>
        <position position="135"/>
    </location>
</feature>
<dbReference type="SUPFAM" id="SSF52540">
    <property type="entry name" value="P-loop containing nucleoside triphosphate hydrolases"/>
    <property type="match status" value="1"/>
</dbReference>
<keyword evidence="7" id="KW-1185">Reference proteome</keyword>
<keyword evidence="3" id="KW-0067">ATP-binding</keyword>
<feature type="domain" description="Deoxynucleoside kinase" evidence="5">
    <location>
        <begin position="49"/>
        <end position="243"/>
    </location>
</feature>
<gene>
    <name evidence="6" type="ORF">RDWZM_010329</name>
</gene>
<comment type="caution">
    <text evidence="6">The sequence shown here is derived from an EMBL/GenBank/DDBJ whole genome shotgun (WGS) entry which is preliminary data.</text>
</comment>
<reference evidence="6" key="1">
    <citation type="submission" date="2022-12" db="EMBL/GenBank/DDBJ databases">
        <title>Genome assemblies of Blomia tropicalis.</title>
        <authorList>
            <person name="Cui Y."/>
        </authorList>
    </citation>
    <scope>NUCLEOTIDE SEQUENCE</scope>
    <source>
        <tissue evidence="6">Adult mites</tissue>
    </source>
</reference>
<name>A0A9Q0RIK8_BLOTA</name>
<feature type="compositionally biased region" description="Polar residues" evidence="4">
    <location>
        <begin position="1"/>
        <end position="13"/>
    </location>
</feature>
<dbReference type="Proteomes" id="UP001142055">
    <property type="component" value="Chromosome 4"/>
</dbReference>
<dbReference type="PIRSF" id="PIRSF000705">
    <property type="entry name" value="DNK"/>
    <property type="match status" value="1"/>
</dbReference>
<dbReference type="Pfam" id="PF01712">
    <property type="entry name" value="dNK"/>
    <property type="match status" value="1"/>
</dbReference>
<feature type="binding site" evidence="3">
    <location>
        <begin position="53"/>
        <end position="61"/>
    </location>
    <ligand>
        <name>ATP</name>
        <dbReference type="ChEBI" id="CHEBI:30616"/>
    </ligand>
</feature>
<dbReference type="AlphaFoldDB" id="A0A9Q0RIK8"/>
<organism evidence="6 7">
    <name type="scientific">Blomia tropicalis</name>
    <name type="common">Mite</name>
    <dbReference type="NCBI Taxonomy" id="40697"/>
    <lineage>
        <taxon>Eukaryota</taxon>
        <taxon>Metazoa</taxon>
        <taxon>Ecdysozoa</taxon>
        <taxon>Arthropoda</taxon>
        <taxon>Chelicerata</taxon>
        <taxon>Arachnida</taxon>
        <taxon>Acari</taxon>
        <taxon>Acariformes</taxon>
        <taxon>Sarcoptiformes</taxon>
        <taxon>Astigmata</taxon>
        <taxon>Glycyphagoidea</taxon>
        <taxon>Echimyopodidae</taxon>
        <taxon>Blomia</taxon>
    </lineage>
</organism>
<protein>
    <recommendedName>
        <fullName evidence="5">Deoxynucleoside kinase domain-containing protein</fullName>
    </recommendedName>
</protein>
<evidence type="ECO:0000256" key="3">
    <source>
        <dbReference type="PIRSR" id="PIRSR000705-3"/>
    </source>
</evidence>
<evidence type="ECO:0000256" key="1">
    <source>
        <dbReference type="ARBA" id="ARBA00007420"/>
    </source>
</evidence>
<dbReference type="PANTHER" id="PTHR10513:SF24">
    <property type="entry name" value="THYMIDINE KINASE 2, MITOCHONDRIAL"/>
    <property type="match status" value="1"/>
</dbReference>
<sequence length="260" mass="29727">MDQNKPSQSNQDQLPDLSEFGHLTPSLSLDNGNTIKRSPSSSSKKVCRIIVEGNIGSGKTTFLKIFSKSSASLLHPPLIIPEPINLWRNVGGVNIFQLLADDPKRWSFTFQSYVQLTMVKIHEMEPEESNFKVMERSLYSARYCFVENLKRNGILDDAECFILDQWFEASLPSAPVDLIIYLRSDPNIVYKRIQERGRPEESGIKLEYLQTLHELHEEWLIEKKFPLPAPVLTIDANIPFEKIVSVYEQKTGGILRDISF</sequence>
<dbReference type="InterPro" id="IPR027417">
    <property type="entry name" value="P-loop_NTPase"/>
</dbReference>
<keyword evidence="3" id="KW-0547">Nucleotide-binding</keyword>
<accession>A0A9Q0RIK8</accession>
<dbReference type="Gene3D" id="3.40.50.300">
    <property type="entry name" value="P-loop containing nucleotide triphosphate hydrolases"/>
    <property type="match status" value="1"/>
</dbReference>
<feature type="binding site" evidence="3">
    <location>
        <begin position="192"/>
        <end position="196"/>
    </location>
    <ligand>
        <name>ATP</name>
        <dbReference type="ChEBI" id="CHEBI:30616"/>
    </ligand>
</feature>
<evidence type="ECO:0000256" key="2">
    <source>
        <dbReference type="PIRSR" id="PIRSR000705-1"/>
    </source>
</evidence>
<proteinExistence type="inferred from homology"/>
<dbReference type="CDD" id="cd01673">
    <property type="entry name" value="dNK"/>
    <property type="match status" value="1"/>
</dbReference>